<name>A0A0F8XKA3_9ZZZZ</name>
<dbReference type="EMBL" id="LAZR01062444">
    <property type="protein sequence ID" value="KKK61495.1"/>
    <property type="molecule type" value="Genomic_DNA"/>
</dbReference>
<reference evidence="1" key="1">
    <citation type="journal article" date="2015" name="Nature">
        <title>Complex archaea that bridge the gap between prokaryotes and eukaryotes.</title>
        <authorList>
            <person name="Spang A."/>
            <person name="Saw J.H."/>
            <person name="Jorgensen S.L."/>
            <person name="Zaremba-Niedzwiedzka K."/>
            <person name="Martijn J."/>
            <person name="Lind A.E."/>
            <person name="van Eijk R."/>
            <person name="Schleper C."/>
            <person name="Guy L."/>
            <person name="Ettema T.J."/>
        </authorList>
    </citation>
    <scope>NUCLEOTIDE SEQUENCE</scope>
</reference>
<protein>
    <submittedName>
        <fullName evidence="1">Uncharacterized protein</fullName>
    </submittedName>
</protein>
<sequence>MTIADILKYPIGYKFGGCVLTVKKTKKSVKLPNGRYIHTVVLFDNTGEMLADFKDPGGAGVYNPLIKGQQVKIIVAEIQVADSTGQAKVDRTGTKLFVDQFALETSTSNEPGDEYPDWRVTVRGKIRHGLVCAGIKAGRINMVDEISKTAKKIIESHIEYIMTGE</sequence>
<comment type="caution">
    <text evidence="1">The sequence shown here is derived from an EMBL/GenBank/DDBJ whole genome shotgun (WGS) entry which is preliminary data.</text>
</comment>
<organism evidence="1">
    <name type="scientific">marine sediment metagenome</name>
    <dbReference type="NCBI Taxonomy" id="412755"/>
    <lineage>
        <taxon>unclassified sequences</taxon>
        <taxon>metagenomes</taxon>
        <taxon>ecological metagenomes</taxon>
    </lineage>
</organism>
<proteinExistence type="predicted"/>
<accession>A0A0F8XKA3</accession>
<evidence type="ECO:0000313" key="1">
    <source>
        <dbReference type="EMBL" id="KKK61495.1"/>
    </source>
</evidence>
<gene>
    <name evidence="1" type="ORF">LCGC14_3013740</name>
</gene>
<dbReference type="AlphaFoldDB" id="A0A0F8XKA3"/>